<keyword evidence="3" id="KW-1185">Reference proteome</keyword>
<evidence type="ECO:0000256" key="1">
    <source>
        <dbReference type="SAM" id="MobiDB-lite"/>
    </source>
</evidence>
<dbReference type="Pfam" id="PF11994">
    <property type="entry name" value="DUF3489"/>
    <property type="match status" value="1"/>
</dbReference>
<sequence>MTKLSDTQRVILSRAAQHVALLVEPPAKLPAAARNAVLRSLLAKTMLHEIPAPHEFVGLGWRQDGVGAWIALRITDAGLAAIGVDAADAPPDDGQPTSPRPAGPAETINVPTAPLEESHAAFTLAPPLTSAEATEGAQRPPVSHHGTIGRAAALRMTAATVLAAWDAPERDGLDDALAALREVLTAAPRQPRTGTKQESVLALLRRDEGATIAQVMDATAWQQHTVRGFLAGLKRRGITIEVLERVRQVGPNKQGAKGSCSIYRIATATAPAEAG</sequence>
<reference evidence="2" key="2">
    <citation type="submission" date="2020-09" db="EMBL/GenBank/DDBJ databases">
        <authorList>
            <person name="Sun Q."/>
            <person name="Zhou Y."/>
        </authorList>
    </citation>
    <scope>NUCLEOTIDE SEQUENCE</scope>
    <source>
        <strain evidence="2">CGMCC 1.3617</strain>
    </source>
</reference>
<comment type="caution">
    <text evidence="2">The sequence shown here is derived from an EMBL/GenBank/DDBJ whole genome shotgun (WGS) entry which is preliminary data.</text>
</comment>
<accession>A0A917L4X6</accession>
<organism evidence="2 3">
    <name type="scientific">Neoroseomonas lacus</name>
    <dbReference type="NCBI Taxonomy" id="287609"/>
    <lineage>
        <taxon>Bacteria</taxon>
        <taxon>Pseudomonadati</taxon>
        <taxon>Pseudomonadota</taxon>
        <taxon>Alphaproteobacteria</taxon>
        <taxon>Acetobacterales</taxon>
        <taxon>Acetobacteraceae</taxon>
        <taxon>Neoroseomonas</taxon>
    </lineage>
</organism>
<name>A0A917L4X6_9PROT</name>
<reference evidence="2" key="1">
    <citation type="journal article" date="2014" name="Int. J. Syst. Evol. Microbiol.">
        <title>Complete genome sequence of Corynebacterium casei LMG S-19264T (=DSM 44701T), isolated from a smear-ripened cheese.</title>
        <authorList>
            <consortium name="US DOE Joint Genome Institute (JGI-PGF)"/>
            <person name="Walter F."/>
            <person name="Albersmeier A."/>
            <person name="Kalinowski J."/>
            <person name="Ruckert C."/>
        </authorList>
    </citation>
    <scope>NUCLEOTIDE SEQUENCE</scope>
    <source>
        <strain evidence="2">CGMCC 1.3617</strain>
    </source>
</reference>
<evidence type="ECO:0008006" key="4">
    <source>
        <dbReference type="Google" id="ProtNLM"/>
    </source>
</evidence>
<dbReference type="EMBL" id="BMKW01000037">
    <property type="protein sequence ID" value="GGJ44934.1"/>
    <property type="molecule type" value="Genomic_DNA"/>
</dbReference>
<feature type="compositionally biased region" description="Low complexity" evidence="1">
    <location>
        <begin position="85"/>
        <end position="96"/>
    </location>
</feature>
<dbReference type="AlphaFoldDB" id="A0A917L4X6"/>
<evidence type="ECO:0000313" key="2">
    <source>
        <dbReference type="EMBL" id="GGJ44934.1"/>
    </source>
</evidence>
<feature type="region of interest" description="Disordered" evidence="1">
    <location>
        <begin position="85"/>
        <end position="109"/>
    </location>
</feature>
<evidence type="ECO:0000313" key="3">
    <source>
        <dbReference type="Proteomes" id="UP000661507"/>
    </source>
</evidence>
<gene>
    <name evidence="2" type="ORF">GCM10011320_60460</name>
</gene>
<protein>
    <recommendedName>
        <fullName evidence="4">DUF3489 domain-containing protein</fullName>
    </recommendedName>
</protein>
<proteinExistence type="predicted"/>
<dbReference type="Proteomes" id="UP000661507">
    <property type="component" value="Unassembled WGS sequence"/>
</dbReference>
<dbReference type="InterPro" id="IPR021880">
    <property type="entry name" value="DUF3489"/>
</dbReference>